<evidence type="ECO:0008006" key="2">
    <source>
        <dbReference type="Google" id="ProtNLM"/>
    </source>
</evidence>
<dbReference type="AlphaFoldDB" id="A0A6M3XT74"/>
<evidence type="ECO:0000313" key="1">
    <source>
        <dbReference type="EMBL" id="QJI01030.1"/>
    </source>
</evidence>
<dbReference type="EMBL" id="MT144893">
    <property type="protein sequence ID" value="QJI01030.1"/>
    <property type="molecule type" value="Genomic_DNA"/>
</dbReference>
<proteinExistence type="predicted"/>
<name>A0A6M3XT74_9ZZZZ</name>
<protein>
    <recommendedName>
        <fullName evidence="2">CRISPR-associated protein</fullName>
    </recommendedName>
</protein>
<gene>
    <name evidence="1" type="ORF">TM448B02240_0008</name>
</gene>
<accession>A0A6M3XT74</accession>
<reference evidence="1" key="1">
    <citation type="submission" date="2020-03" db="EMBL/GenBank/DDBJ databases">
        <title>The deep terrestrial virosphere.</title>
        <authorList>
            <person name="Holmfeldt K."/>
            <person name="Nilsson E."/>
            <person name="Simone D."/>
            <person name="Lopez-Fernandez M."/>
            <person name="Wu X."/>
            <person name="de Brujin I."/>
            <person name="Lundin D."/>
            <person name="Andersson A."/>
            <person name="Bertilsson S."/>
            <person name="Dopson M."/>
        </authorList>
    </citation>
    <scope>NUCLEOTIDE SEQUENCE</scope>
    <source>
        <strain evidence="1">TM448B02240</strain>
    </source>
</reference>
<sequence>MDKKKTVTKTEVNLNISPPRFHVAEFKIRGIAPYVQNRFSAKAMQMMREKQESGSQGAKGKKREAKDFHACYEGAMHVSEEGWHGIPAPAFRNAAISACRVCGFKMTHAKLTIFIEADGFDQIDSTPLVRITKGKPEYVEHHTRNETGVCDIRPRPMWKSGWEAIVRVRYDEDQFSLEDVTNLMMRIGLQVGVGEGRPDSKKSCGMGWGMFELCGK</sequence>
<organism evidence="1">
    <name type="scientific">viral metagenome</name>
    <dbReference type="NCBI Taxonomy" id="1070528"/>
    <lineage>
        <taxon>unclassified sequences</taxon>
        <taxon>metagenomes</taxon>
        <taxon>organismal metagenomes</taxon>
    </lineage>
</organism>